<dbReference type="InterPro" id="IPR002347">
    <property type="entry name" value="SDR_fam"/>
</dbReference>
<dbReference type="AlphaFoldDB" id="A0A4V2ESI7"/>
<dbReference type="PANTHER" id="PTHR44147">
    <property type="entry name" value="DEHYDROGENASE/REDUCTASE SDR FAMILY MEMBER 1"/>
    <property type="match status" value="1"/>
</dbReference>
<protein>
    <submittedName>
        <fullName evidence="1">NAD(P)-dependent dehydrogenase (Short-subunit alcohol dehydrogenase family)</fullName>
    </submittedName>
</protein>
<evidence type="ECO:0000313" key="2">
    <source>
        <dbReference type="Proteomes" id="UP000294257"/>
    </source>
</evidence>
<name>A0A4V2ESI7_9PSEU</name>
<dbReference type="PANTHER" id="PTHR44147:SF2">
    <property type="entry name" value="DEHYDROGENASE_REDUCTASE SDR FAMILY MEMBER 1"/>
    <property type="match status" value="1"/>
</dbReference>
<dbReference type="EMBL" id="SGWQ01000005">
    <property type="protein sequence ID" value="RZS37713.1"/>
    <property type="molecule type" value="Genomic_DNA"/>
</dbReference>
<accession>A0A4V2ESI7</accession>
<dbReference type="SUPFAM" id="SSF51735">
    <property type="entry name" value="NAD(P)-binding Rossmann-fold domains"/>
    <property type="match status" value="1"/>
</dbReference>
<dbReference type="NCBIfam" id="NF006159">
    <property type="entry name" value="PRK08303.1"/>
    <property type="match status" value="1"/>
</dbReference>
<evidence type="ECO:0000313" key="1">
    <source>
        <dbReference type="EMBL" id="RZS37713.1"/>
    </source>
</evidence>
<dbReference type="InterPro" id="IPR036291">
    <property type="entry name" value="NAD(P)-bd_dom_sf"/>
</dbReference>
<comment type="caution">
    <text evidence="1">The sequence shown here is derived from an EMBL/GenBank/DDBJ whole genome shotgun (WGS) entry which is preliminary data.</text>
</comment>
<dbReference type="Pfam" id="PF00106">
    <property type="entry name" value="adh_short"/>
    <property type="match status" value="1"/>
</dbReference>
<keyword evidence="2" id="KW-1185">Reference proteome</keyword>
<dbReference type="Gene3D" id="3.40.50.720">
    <property type="entry name" value="NAD(P)-binding Rossmann-like Domain"/>
    <property type="match status" value="1"/>
</dbReference>
<proteinExistence type="predicted"/>
<organism evidence="1 2">
    <name type="scientific">Herbihabitans rhizosphaerae</name>
    <dbReference type="NCBI Taxonomy" id="1872711"/>
    <lineage>
        <taxon>Bacteria</taxon>
        <taxon>Bacillati</taxon>
        <taxon>Actinomycetota</taxon>
        <taxon>Actinomycetes</taxon>
        <taxon>Pseudonocardiales</taxon>
        <taxon>Pseudonocardiaceae</taxon>
        <taxon>Herbihabitans</taxon>
    </lineage>
</organism>
<dbReference type="Proteomes" id="UP000294257">
    <property type="component" value="Unassembled WGS sequence"/>
</dbReference>
<reference evidence="1 2" key="1">
    <citation type="submission" date="2019-02" db="EMBL/GenBank/DDBJ databases">
        <title>Genomic Encyclopedia of Type Strains, Phase IV (KMG-IV): sequencing the most valuable type-strain genomes for metagenomic binning, comparative biology and taxonomic classification.</title>
        <authorList>
            <person name="Goeker M."/>
        </authorList>
    </citation>
    <scope>NUCLEOTIDE SEQUENCE [LARGE SCALE GENOMIC DNA]</scope>
    <source>
        <strain evidence="1 2">DSM 101727</strain>
    </source>
</reference>
<dbReference type="PRINTS" id="PR00081">
    <property type="entry name" value="GDHRDH"/>
</dbReference>
<sequence length="311" mass="33959">MKPLRDKVAVVTGATRGCGRAIAVELGRLGATVFVTGRTTREQASPMKRPETIEETAELVDAAGGRGIPVRCDYTSVADVDALRERVESEGRLDILVDDVWGGDQYLDWDNPYWESSLDDALTMVHNGIDTHLIALHRLLPLLTARPGGLVLEVTDGDTVNDETYPGPSIPYYLVKAAMRTLGRALGVELAKHGCVGLTVTPGFLRSEAMLEYFKVTEETWRDAITSGVGGDHGPHFAISETPYYLARGVAALALDPDAKRFAGKTMASWTLKREYGFTDLDGTQPDWGHWHDEVVKPGADPSTVDTSKYR</sequence>
<dbReference type="OrthoDB" id="63584at2"/>
<gene>
    <name evidence="1" type="ORF">EV193_105271</name>
</gene>